<keyword evidence="2" id="KW-1133">Transmembrane helix</keyword>
<evidence type="ECO:0000256" key="2">
    <source>
        <dbReference type="SAM" id="Phobius"/>
    </source>
</evidence>
<keyword evidence="2" id="KW-0472">Membrane</keyword>
<feature type="transmembrane region" description="Helical" evidence="2">
    <location>
        <begin position="103"/>
        <end position="125"/>
    </location>
</feature>
<feature type="region of interest" description="Disordered" evidence="1">
    <location>
        <begin position="267"/>
        <end position="293"/>
    </location>
</feature>
<evidence type="ECO:0000256" key="1">
    <source>
        <dbReference type="SAM" id="MobiDB-lite"/>
    </source>
</evidence>
<gene>
    <name evidence="3" type="ORF">ACH5RR_029337</name>
</gene>
<dbReference type="Proteomes" id="UP001630127">
    <property type="component" value="Unassembled WGS sequence"/>
</dbReference>
<protein>
    <submittedName>
        <fullName evidence="3">Uncharacterized protein</fullName>
    </submittedName>
</protein>
<reference evidence="3 4" key="1">
    <citation type="submission" date="2024-11" db="EMBL/GenBank/DDBJ databases">
        <title>A near-complete genome assembly of Cinchona calisaya.</title>
        <authorList>
            <person name="Lian D.C."/>
            <person name="Zhao X.W."/>
            <person name="Wei L."/>
        </authorList>
    </citation>
    <scope>NUCLEOTIDE SEQUENCE [LARGE SCALE GENOMIC DNA]</scope>
    <source>
        <tissue evidence="3">Nenye</tissue>
    </source>
</reference>
<feature type="compositionally biased region" description="Basic and acidic residues" evidence="1">
    <location>
        <begin position="276"/>
        <end position="293"/>
    </location>
</feature>
<proteinExistence type="predicted"/>
<dbReference type="AlphaFoldDB" id="A0ABD2YTL8"/>
<comment type="caution">
    <text evidence="3">The sequence shown here is derived from an EMBL/GenBank/DDBJ whole genome shotgun (WGS) entry which is preliminary data.</text>
</comment>
<evidence type="ECO:0000313" key="3">
    <source>
        <dbReference type="EMBL" id="KAL3509936.1"/>
    </source>
</evidence>
<feature type="region of interest" description="Disordered" evidence="1">
    <location>
        <begin position="212"/>
        <end position="234"/>
    </location>
</feature>
<keyword evidence="2" id="KW-0812">Transmembrane</keyword>
<dbReference type="EMBL" id="JBJUIK010000012">
    <property type="protein sequence ID" value="KAL3509936.1"/>
    <property type="molecule type" value="Genomic_DNA"/>
</dbReference>
<keyword evidence="4" id="KW-1185">Reference proteome</keyword>
<evidence type="ECO:0000313" key="4">
    <source>
        <dbReference type="Proteomes" id="UP001630127"/>
    </source>
</evidence>
<accession>A0ABD2YTL8</accession>
<name>A0ABD2YTL8_9GENT</name>
<organism evidence="3 4">
    <name type="scientific">Cinchona calisaya</name>
    <dbReference type="NCBI Taxonomy" id="153742"/>
    <lineage>
        <taxon>Eukaryota</taxon>
        <taxon>Viridiplantae</taxon>
        <taxon>Streptophyta</taxon>
        <taxon>Embryophyta</taxon>
        <taxon>Tracheophyta</taxon>
        <taxon>Spermatophyta</taxon>
        <taxon>Magnoliopsida</taxon>
        <taxon>eudicotyledons</taxon>
        <taxon>Gunneridae</taxon>
        <taxon>Pentapetalae</taxon>
        <taxon>asterids</taxon>
        <taxon>lamiids</taxon>
        <taxon>Gentianales</taxon>
        <taxon>Rubiaceae</taxon>
        <taxon>Cinchonoideae</taxon>
        <taxon>Cinchoneae</taxon>
        <taxon>Cinchona</taxon>
    </lineage>
</organism>
<sequence length="293" mass="33575">MAQHWMKLIYIKEPVCDGLVKQYYASLTESENSPTTLVKSVCINFDSTIMNFILECPDEGSDFCSSKLQSPIINAEEFMETLYLKHKISKARTTTVSHIMNHLMYAILWKVLVNYGAFLMGYMCLKNQKSLCFDRIITLILNRFEVPLNPKSGKGAATLNDCICATTLKKLNMDVVNGRRMYCHSGMQTTISLGRSILEFIHNDISVGNVQSRQNTEGNEQVEAKAATSNDHLKREHNKMKRIEIKMDFVLREFKLAGYEEYYQSRVIEEEESEEDTKVSNEKKATKEEAKDS</sequence>